<dbReference type="PROSITE" id="PS51375">
    <property type="entry name" value="PPR"/>
    <property type="match status" value="1"/>
</dbReference>
<gene>
    <name evidence="3" type="ORF">MKW98_002424</name>
</gene>
<protein>
    <recommendedName>
        <fullName evidence="5">Pentatricopeptide repeat-containing protein</fullName>
    </recommendedName>
</protein>
<organism evidence="3 4">
    <name type="scientific">Papaver atlanticum</name>
    <dbReference type="NCBI Taxonomy" id="357466"/>
    <lineage>
        <taxon>Eukaryota</taxon>
        <taxon>Viridiplantae</taxon>
        <taxon>Streptophyta</taxon>
        <taxon>Embryophyta</taxon>
        <taxon>Tracheophyta</taxon>
        <taxon>Spermatophyta</taxon>
        <taxon>Magnoliopsida</taxon>
        <taxon>Ranunculales</taxon>
        <taxon>Papaveraceae</taxon>
        <taxon>Papaveroideae</taxon>
        <taxon>Papaver</taxon>
    </lineage>
</organism>
<dbReference type="FunFam" id="1.25.40.10:FF:000434">
    <property type="entry name" value="Pentatricopeptide repeat-containing protein, mitochondrial"/>
    <property type="match status" value="1"/>
</dbReference>
<evidence type="ECO:0008006" key="5">
    <source>
        <dbReference type="Google" id="ProtNLM"/>
    </source>
</evidence>
<dbReference type="Proteomes" id="UP001202328">
    <property type="component" value="Unassembled WGS sequence"/>
</dbReference>
<dbReference type="InterPro" id="IPR011990">
    <property type="entry name" value="TPR-like_helical_dom_sf"/>
</dbReference>
<accession>A0AAD4XAF8</accession>
<dbReference type="EMBL" id="JAJJMB010012161">
    <property type="protein sequence ID" value="KAI3885032.1"/>
    <property type="molecule type" value="Genomic_DNA"/>
</dbReference>
<reference evidence="3" key="1">
    <citation type="submission" date="2022-04" db="EMBL/GenBank/DDBJ databases">
        <title>A functionally conserved STORR gene fusion in Papaver species that diverged 16.8 million years ago.</title>
        <authorList>
            <person name="Catania T."/>
        </authorList>
    </citation>
    <scope>NUCLEOTIDE SEQUENCE</scope>
    <source>
        <strain evidence="3">S-188037</strain>
    </source>
</reference>
<keyword evidence="4" id="KW-1185">Reference proteome</keyword>
<dbReference type="InterPro" id="IPR002885">
    <property type="entry name" value="PPR_rpt"/>
</dbReference>
<comment type="caution">
    <text evidence="3">The sequence shown here is derived from an EMBL/GenBank/DDBJ whole genome shotgun (WGS) entry which is preliminary data.</text>
</comment>
<dbReference type="FunFam" id="1.25.40.10:FF:000388">
    <property type="entry name" value="Pentatricopeptide repeat-containing protein, mitochondrial"/>
    <property type="match status" value="1"/>
</dbReference>
<evidence type="ECO:0000313" key="3">
    <source>
        <dbReference type="EMBL" id="KAI3885032.1"/>
    </source>
</evidence>
<dbReference type="GO" id="GO:0005739">
    <property type="term" value="C:mitochondrion"/>
    <property type="evidence" value="ECO:0007669"/>
    <property type="project" value="TreeGrafter"/>
</dbReference>
<feature type="repeat" description="PPR" evidence="2">
    <location>
        <begin position="112"/>
        <end position="146"/>
    </location>
</feature>
<evidence type="ECO:0000256" key="2">
    <source>
        <dbReference type="PROSITE-ProRule" id="PRU00708"/>
    </source>
</evidence>
<sequence length="452" mass="50508">MKLIQSIIVQHGRSSLVRLIGVRNFSAAATPEQYDRRNYAINLAEYNTVFSSLTSQRKAFLLRDAYNDMLLDGIQPSRESFHSLIIGSMKGARLQDAFYFRDQMKAMGLVPDVALYNFLISLCGKCGNSEPAIRILEEMKINNVKLNGQTFICLLNTCASSGRIDQVKGIVRDMTAAGLALNKYCYAGLITAHKNKKPVTDETIAKIIELVEQSKGARSSVESSSTSAENRMNNISEEELYNIPTSDFVNRGGFLFKPLTVYHVALHACSDLKNKQAMETILEMLKKDGKDRDGYITMQAVRCYMNCGDFDAGVKAFEDHISSKMPAIELYVTLIEGAMIGHTPQGMQLATETLEKMNARNFFLNSKMGSELLFAASGEKTGGYATANYIWDLMQARQVYVNLPAVEAYHKGLKDREIPADDPRLMLVARTLDNLRSERERNPPRGGYIFLC</sequence>
<evidence type="ECO:0000256" key="1">
    <source>
        <dbReference type="ARBA" id="ARBA00022737"/>
    </source>
</evidence>
<proteinExistence type="predicted"/>
<name>A0AAD4XAF8_9MAGN</name>
<dbReference type="Gene3D" id="1.25.40.10">
    <property type="entry name" value="Tetratricopeptide repeat domain"/>
    <property type="match status" value="2"/>
</dbReference>
<keyword evidence="1" id="KW-0677">Repeat</keyword>
<dbReference type="AlphaFoldDB" id="A0AAD4XAF8"/>
<evidence type="ECO:0000313" key="4">
    <source>
        <dbReference type="Proteomes" id="UP001202328"/>
    </source>
</evidence>
<dbReference type="PANTHER" id="PTHR47801">
    <property type="entry name" value="OS05G0145600 PROTEIN"/>
    <property type="match status" value="1"/>
</dbReference>
<dbReference type="Pfam" id="PF13041">
    <property type="entry name" value="PPR_2"/>
    <property type="match status" value="1"/>
</dbReference>
<dbReference type="PANTHER" id="PTHR47801:SF1">
    <property type="entry name" value="OS05G0145600 PROTEIN"/>
    <property type="match status" value="1"/>
</dbReference>